<dbReference type="AlphaFoldDB" id="A0AAU9XMJ0"/>
<dbReference type="PANTHER" id="PTHR22984:SF25">
    <property type="entry name" value="PROTEIN KINASE DOMAIN-CONTAINING PROTEIN"/>
    <property type="match status" value="1"/>
</dbReference>
<dbReference type="Gene3D" id="1.10.510.10">
    <property type="entry name" value="Transferase(Phosphotransferase) domain 1"/>
    <property type="match status" value="1"/>
</dbReference>
<proteinExistence type="inferred from homology"/>
<evidence type="ECO:0000256" key="1">
    <source>
        <dbReference type="ARBA" id="ARBA00004192"/>
    </source>
</evidence>
<evidence type="ECO:0000256" key="4">
    <source>
        <dbReference type="ARBA" id="ARBA00022527"/>
    </source>
</evidence>
<dbReference type="SMART" id="SM00220">
    <property type="entry name" value="S_TKc"/>
    <property type="match status" value="1"/>
</dbReference>
<dbReference type="SUPFAM" id="SSF56112">
    <property type="entry name" value="Protein kinase-like (PK-like)"/>
    <property type="match status" value="1"/>
</dbReference>
<feature type="compositionally biased region" description="Basic and acidic residues" evidence="14">
    <location>
        <begin position="85"/>
        <end position="104"/>
    </location>
</feature>
<dbReference type="PANTHER" id="PTHR22984">
    <property type="entry name" value="SERINE/THREONINE-PROTEIN KINASE PIM"/>
    <property type="match status" value="1"/>
</dbReference>
<keyword evidence="8 12" id="KW-0067">ATP-binding</keyword>
<dbReference type="InterPro" id="IPR051138">
    <property type="entry name" value="PIM_Ser/Thr_kinase"/>
</dbReference>
<dbReference type="GO" id="GO:0005737">
    <property type="term" value="C:cytoplasm"/>
    <property type="evidence" value="ECO:0007669"/>
    <property type="project" value="TreeGrafter"/>
</dbReference>
<evidence type="ECO:0000256" key="9">
    <source>
        <dbReference type="ARBA" id="ARBA00023200"/>
    </source>
</evidence>
<comment type="similarity">
    <text evidence="13">Belongs to the protein kinase superfamily.</text>
</comment>
<keyword evidence="6 12" id="KW-0547">Nucleotide-binding</keyword>
<feature type="compositionally biased region" description="Polar residues" evidence="14">
    <location>
        <begin position="53"/>
        <end position="84"/>
    </location>
</feature>
<evidence type="ECO:0000256" key="12">
    <source>
        <dbReference type="PROSITE-ProRule" id="PRU10141"/>
    </source>
</evidence>
<keyword evidence="9" id="KW-1035">Host cytoplasm</keyword>
<comment type="catalytic activity">
    <reaction evidence="11">
        <text>L-seryl-[protein] + ATP = O-phospho-L-seryl-[protein] + ADP + H(+)</text>
        <dbReference type="Rhea" id="RHEA:17989"/>
        <dbReference type="Rhea" id="RHEA-COMP:9863"/>
        <dbReference type="Rhea" id="RHEA-COMP:11604"/>
        <dbReference type="ChEBI" id="CHEBI:15378"/>
        <dbReference type="ChEBI" id="CHEBI:29999"/>
        <dbReference type="ChEBI" id="CHEBI:30616"/>
        <dbReference type="ChEBI" id="CHEBI:83421"/>
        <dbReference type="ChEBI" id="CHEBI:456216"/>
        <dbReference type="EC" id="2.7.11.1"/>
    </reaction>
</comment>
<sequence length="487" mass="56136">MNENPIRKSDQNSRKRKAGTDSLPEGKRKQTEKEIENFIKTQRFFCSPELPRENSNCVGIMPQTSSLQESNNFGVSSENFPKKTNSSEEKNENVNRTAMKSERPSRKRKAECNPLAVRKRTEIESRASLGKQKQDGHCSSYKISRKRSSCAEARRQGNSPQENNIREELPDYEAYEDPDGLEWLKDCNCPLWSPSYEPNYGSYVEEVKNTEPPDYIKELASSDADLAKYEIGKLLGSGSFGQVVAATRKSDDKPVALKFVKRSSVQEFKELKGREIPAEAYLMSRVRHPNVIQIYQLIFTEEHYCFVMERPESCKDFFYVIQDRNSAGNPLTEDEVRRYFTQILEANIKCEEKGVIHRDLKPDNILLDLKNDEVKLIDFGLASEIQEEPFDSFRGTQYYLPPEFMKTGKYDGCEATVWAMGILLVDMLSPVIPAFEKPQHCLSMEPRIPRHFSSEVKNVVYMLLNREADQRPTLKQVLQHPWFSMEV</sequence>
<keyword evidence="4 13" id="KW-0723">Serine/threonine-protein kinase</keyword>
<evidence type="ECO:0000256" key="2">
    <source>
        <dbReference type="ARBA" id="ARBA00012513"/>
    </source>
</evidence>
<dbReference type="GO" id="GO:0005524">
    <property type="term" value="F:ATP binding"/>
    <property type="evidence" value="ECO:0007669"/>
    <property type="project" value="UniProtKB-UniRule"/>
</dbReference>
<accession>A0AAU9XMJ0</accession>
<dbReference type="GO" id="GO:0004674">
    <property type="term" value="F:protein serine/threonine kinase activity"/>
    <property type="evidence" value="ECO:0007669"/>
    <property type="project" value="UniProtKB-KW"/>
</dbReference>
<dbReference type="InterPro" id="IPR000719">
    <property type="entry name" value="Prot_kinase_dom"/>
</dbReference>
<evidence type="ECO:0000256" key="3">
    <source>
        <dbReference type="ARBA" id="ARBA00016885"/>
    </source>
</evidence>
<dbReference type="Proteomes" id="UP001159428">
    <property type="component" value="Unassembled WGS sequence"/>
</dbReference>
<dbReference type="PROSITE" id="PS00108">
    <property type="entry name" value="PROTEIN_KINASE_ST"/>
    <property type="match status" value="1"/>
</dbReference>
<protein>
    <recommendedName>
        <fullName evidence="3">Serine/threonine-protein kinase 1</fullName>
        <ecNumber evidence="2">2.7.11.1</ecNumber>
    </recommendedName>
</protein>
<keyword evidence="17" id="KW-1185">Reference proteome</keyword>
<evidence type="ECO:0000256" key="5">
    <source>
        <dbReference type="ARBA" id="ARBA00022679"/>
    </source>
</evidence>
<dbReference type="PROSITE" id="PS00107">
    <property type="entry name" value="PROTEIN_KINASE_ATP"/>
    <property type="match status" value="1"/>
</dbReference>
<keyword evidence="5" id="KW-0808">Transferase</keyword>
<evidence type="ECO:0000313" key="17">
    <source>
        <dbReference type="Proteomes" id="UP001159428"/>
    </source>
</evidence>
<evidence type="ECO:0000259" key="15">
    <source>
        <dbReference type="PROSITE" id="PS50011"/>
    </source>
</evidence>
<dbReference type="EMBL" id="CALNXJ010000050">
    <property type="protein sequence ID" value="CAH3152174.1"/>
    <property type="molecule type" value="Genomic_DNA"/>
</dbReference>
<dbReference type="InterPro" id="IPR017441">
    <property type="entry name" value="Protein_kinase_ATP_BS"/>
</dbReference>
<name>A0AAU9XMJ0_9CNID</name>
<feature type="domain" description="Protein kinase" evidence="15">
    <location>
        <begin position="229"/>
        <end position="483"/>
    </location>
</feature>
<feature type="region of interest" description="Disordered" evidence="14">
    <location>
        <begin position="49"/>
        <end position="142"/>
    </location>
</feature>
<feature type="region of interest" description="Disordered" evidence="14">
    <location>
        <begin position="1"/>
        <end position="34"/>
    </location>
</feature>
<feature type="compositionally biased region" description="Basic and acidic residues" evidence="14">
    <location>
        <begin position="1"/>
        <end position="13"/>
    </location>
</feature>
<evidence type="ECO:0000256" key="11">
    <source>
        <dbReference type="ARBA" id="ARBA00048679"/>
    </source>
</evidence>
<feature type="binding site" evidence="12">
    <location>
        <position position="258"/>
    </location>
    <ligand>
        <name>ATP</name>
        <dbReference type="ChEBI" id="CHEBI:30616"/>
    </ligand>
</feature>
<dbReference type="PROSITE" id="PS50011">
    <property type="entry name" value="PROTEIN_KINASE_DOM"/>
    <property type="match status" value="1"/>
</dbReference>
<dbReference type="InterPro" id="IPR011009">
    <property type="entry name" value="Kinase-like_dom_sf"/>
</dbReference>
<keyword evidence="7" id="KW-0418">Kinase</keyword>
<comment type="subcellular location">
    <subcellularLocation>
        <location evidence="1">Host cytoplasm</location>
    </subcellularLocation>
</comment>
<evidence type="ECO:0000256" key="10">
    <source>
        <dbReference type="ARBA" id="ARBA00047899"/>
    </source>
</evidence>
<comment type="catalytic activity">
    <reaction evidence="10">
        <text>L-threonyl-[protein] + ATP = O-phospho-L-threonyl-[protein] + ADP + H(+)</text>
        <dbReference type="Rhea" id="RHEA:46608"/>
        <dbReference type="Rhea" id="RHEA-COMP:11060"/>
        <dbReference type="Rhea" id="RHEA-COMP:11605"/>
        <dbReference type="ChEBI" id="CHEBI:15378"/>
        <dbReference type="ChEBI" id="CHEBI:30013"/>
        <dbReference type="ChEBI" id="CHEBI:30616"/>
        <dbReference type="ChEBI" id="CHEBI:61977"/>
        <dbReference type="ChEBI" id="CHEBI:456216"/>
        <dbReference type="EC" id="2.7.11.1"/>
    </reaction>
</comment>
<evidence type="ECO:0000256" key="7">
    <source>
        <dbReference type="ARBA" id="ARBA00022777"/>
    </source>
</evidence>
<evidence type="ECO:0000313" key="16">
    <source>
        <dbReference type="EMBL" id="CAH3152174.1"/>
    </source>
</evidence>
<evidence type="ECO:0000256" key="13">
    <source>
        <dbReference type="RuleBase" id="RU000304"/>
    </source>
</evidence>
<reference evidence="16 17" key="1">
    <citation type="submission" date="2022-05" db="EMBL/GenBank/DDBJ databases">
        <authorList>
            <consortium name="Genoscope - CEA"/>
            <person name="William W."/>
        </authorList>
    </citation>
    <scope>NUCLEOTIDE SEQUENCE [LARGE SCALE GENOMIC DNA]</scope>
</reference>
<feature type="compositionally biased region" description="Basic and acidic residues" evidence="14">
    <location>
        <begin position="24"/>
        <end position="34"/>
    </location>
</feature>
<evidence type="ECO:0000256" key="8">
    <source>
        <dbReference type="ARBA" id="ARBA00022840"/>
    </source>
</evidence>
<dbReference type="Pfam" id="PF00069">
    <property type="entry name" value="Pkinase"/>
    <property type="match status" value="1"/>
</dbReference>
<evidence type="ECO:0000256" key="6">
    <source>
        <dbReference type="ARBA" id="ARBA00022741"/>
    </source>
</evidence>
<comment type="caution">
    <text evidence="16">The sequence shown here is derived from an EMBL/GenBank/DDBJ whole genome shotgun (WGS) entry which is preliminary data.</text>
</comment>
<dbReference type="GO" id="GO:0030430">
    <property type="term" value="C:host cell cytoplasm"/>
    <property type="evidence" value="ECO:0007669"/>
    <property type="project" value="UniProtKB-SubCell"/>
</dbReference>
<gene>
    <name evidence="16" type="ORF">PMEA_00026576</name>
</gene>
<dbReference type="Gene3D" id="3.30.200.20">
    <property type="entry name" value="Phosphorylase Kinase, domain 1"/>
    <property type="match status" value="1"/>
</dbReference>
<feature type="region of interest" description="Disordered" evidence="14">
    <location>
        <begin position="149"/>
        <end position="168"/>
    </location>
</feature>
<evidence type="ECO:0000256" key="14">
    <source>
        <dbReference type="SAM" id="MobiDB-lite"/>
    </source>
</evidence>
<organism evidence="16 17">
    <name type="scientific">Pocillopora meandrina</name>
    <dbReference type="NCBI Taxonomy" id="46732"/>
    <lineage>
        <taxon>Eukaryota</taxon>
        <taxon>Metazoa</taxon>
        <taxon>Cnidaria</taxon>
        <taxon>Anthozoa</taxon>
        <taxon>Hexacorallia</taxon>
        <taxon>Scleractinia</taxon>
        <taxon>Astrocoeniina</taxon>
        <taxon>Pocilloporidae</taxon>
        <taxon>Pocillopora</taxon>
    </lineage>
</organism>
<dbReference type="InterPro" id="IPR008271">
    <property type="entry name" value="Ser/Thr_kinase_AS"/>
</dbReference>
<dbReference type="EC" id="2.7.11.1" evidence="2"/>